<dbReference type="InterPro" id="IPR002716">
    <property type="entry name" value="PIN_dom"/>
</dbReference>
<sequence length="137" mass="15253">MRVVFDTNTVVSALLFGGSLNWLVAHWQDELVVTPLVSRETAGELLRVLGYPKFGLSREEIDALASRYLPFAERIEITGNDPGLLQCRDVHDRKFIGLAISGDADVLVSGDSDLQALRGQLPFTVETPKEYRARFFS</sequence>
<gene>
    <name evidence="2" type="ORF">BECKFW1821C_GA0114237_10858</name>
</gene>
<evidence type="ECO:0000259" key="1">
    <source>
        <dbReference type="SMART" id="SM00670"/>
    </source>
</evidence>
<dbReference type="NCBIfam" id="TIGR00305">
    <property type="entry name" value="putative toxin-antitoxin system toxin component, PIN family"/>
    <property type="match status" value="1"/>
</dbReference>
<dbReference type="SUPFAM" id="SSF88723">
    <property type="entry name" value="PIN domain-like"/>
    <property type="match status" value="1"/>
</dbReference>
<evidence type="ECO:0000313" key="2">
    <source>
        <dbReference type="EMBL" id="VFJ75697.1"/>
    </source>
</evidence>
<accession>A0A450U073</accession>
<dbReference type="AlphaFoldDB" id="A0A450U073"/>
<proteinExistence type="predicted"/>
<dbReference type="Pfam" id="PF13470">
    <property type="entry name" value="PIN_3"/>
    <property type="match status" value="1"/>
</dbReference>
<reference evidence="2" key="1">
    <citation type="submission" date="2019-02" db="EMBL/GenBank/DDBJ databases">
        <authorList>
            <person name="Gruber-Vodicka R. H."/>
            <person name="Seah K. B. B."/>
        </authorList>
    </citation>
    <scope>NUCLEOTIDE SEQUENCE</scope>
    <source>
        <strain evidence="2">BECK_BZ131</strain>
    </source>
</reference>
<feature type="domain" description="PIN" evidence="1">
    <location>
        <begin position="1"/>
        <end position="116"/>
    </location>
</feature>
<dbReference type="PANTHER" id="PTHR34610">
    <property type="entry name" value="SSL7007 PROTEIN"/>
    <property type="match status" value="1"/>
</dbReference>
<dbReference type="InterPro" id="IPR002850">
    <property type="entry name" value="PIN_toxin-like"/>
</dbReference>
<organism evidence="2">
    <name type="scientific">Candidatus Kentrum sp. FW</name>
    <dbReference type="NCBI Taxonomy" id="2126338"/>
    <lineage>
        <taxon>Bacteria</taxon>
        <taxon>Pseudomonadati</taxon>
        <taxon>Pseudomonadota</taxon>
        <taxon>Gammaproteobacteria</taxon>
        <taxon>Candidatus Kentrum</taxon>
    </lineage>
</organism>
<name>A0A450U073_9GAMM</name>
<dbReference type="EMBL" id="CAADFE010000085">
    <property type="protein sequence ID" value="VFJ75697.1"/>
    <property type="molecule type" value="Genomic_DNA"/>
</dbReference>
<dbReference type="InterPro" id="IPR029060">
    <property type="entry name" value="PIN-like_dom_sf"/>
</dbReference>
<protein>
    <submittedName>
        <fullName evidence="2">Putative toxin-antitoxin system toxin component, PIN family</fullName>
    </submittedName>
</protein>
<dbReference type="SMART" id="SM00670">
    <property type="entry name" value="PINc"/>
    <property type="match status" value="1"/>
</dbReference>
<dbReference type="PANTHER" id="PTHR34610:SF4">
    <property type="entry name" value="SLL8027 PROTEIN"/>
    <property type="match status" value="1"/>
</dbReference>